<proteinExistence type="predicted"/>
<comment type="caution">
    <text evidence="2">The sequence shown here is derived from an EMBL/GenBank/DDBJ whole genome shotgun (WGS) entry which is preliminary data.</text>
</comment>
<evidence type="ECO:0000256" key="1">
    <source>
        <dbReference type="SAM" id="Coils"/>
    </source>
</evidence>
<reference evidence="2" key="1">
    <citation type="submission" date="2021-02" db="EMBL/GenBank/DDBJ databases">
        <authorList>
            <person name="Nowell W R."/>
        </authorList>
    </citation>
    <scope>NUCLEOTIDE SEQUENCE</scope>
</reference>
<accession>A0A814J049</accession>
<evidence type="ECO:0000313" key="2">
    <source>
        <dbReference type="EMBL" id="CAF1032806.1"/>
    </source>
</evidence>
<keyword evidence="1" id="KW-0175">Coiled coil</keyword>
<sequence>MCDRFKIKLQQTTHALGVLAYNQRLLIDNTTEDDLFALLKRYDEQGQIVKQLENQLKSVTLKTKSQSQQIQDQRQRRLNSANRAARLVSKNFNRIIYV</sequence>
<name>A0A814J049_9BILA</name>
<protein>
    <submittedName>
        <fullName evidence="2">Uncharacterized protein</fullName>
    </submittedName>
</protein>
<dbReference type="EMBL" id="CAJNOT010000604">
    <property type="protein sequence ID" value="CAF1032806.1"/>
    <property type="molecule type" value="Genomic_DNA"/>
</dbReference>
<dbReference type="Proteomes" id="UP000663864">
    <property type="component" value="Unassembled WGS sequence"/>
</dbReference>
<feature type="coiled-coil region" evidence="1">
    <location>
        <begin position="42"/>
        <end position="69"/>
    </location>
</feature>
<gene>
    <name evidence="2" type="ORF">ZHD862_LOCUS14134</name>
</gene>
<dbReference type="AlphaFoldDB" id="A0A814J049"/>
<evidence type="ECO:0000313" key="3">
    <source>
        <dbReference type="Proteomes" id="UP000663864"/>
    </source>
</evidence>
<organism evidence="2 3">
    <name type="scientific">Rotaria sordida</name>
    <dbReference type="NCBI Taxonomy" id="392033"/>
    <lineage>
        <taxon>Eukaryota</taxon>
        <taxon>Metazoa</taxon>
        <taxon>Spiralia</taxon>
        <taxon>Gnathifera</taxon>
        <taxon>Rotifera</taxon>
        <taxon>Eurotatoria</taxon>
        <taxon>Bdelloidea</taxon>
        <taxon>Philodinida</taxon>
        <taxon>Philodinidae</taxon>
        <taxon>Rotaria</taxon>
    </lineage>
</organism>